<sequence>MLRPLDIALGFLTVFKVRVEPAPELQEVGRSSWCFPLVGALIGALLVGLHLILSGHLPVFLVAVLTIGLWIFLTGGLHLDGWTDCWDALAASVNPDRRMQILKDSRMGTFGALGLILLLAVKTGSLAREDLSLPVLFAAPVIGR</sequence>
<dbReference type="PANTHER" id="PTHR34148">
    <property type="entry name" value="ADENOSYLCOBINAMIDE-GDP RIBAZOLETRANSFERASE"/>
    <property type="match status" value="1"/>
</dbReference>
<feature type="non-terminal residue" evidence="20">
    <location>
        <position position="144"/>
    </location>
</feature>
<evidence type="ECO:0000256" key="17">
    <source>
        <dbReference type="ARBA" id="ARBA00048623"/>
    </source>
</evidence>
<evidence type="ECO:0000256" key="15">
    <source>
        <dbReference type="ARBA" id="ARBA00032605"/>
    </source>
</evidence>
<comment type="function">
    <text evidence="14">Joins adenosylcobinamide-GDP and alpha-ribazole to generate adenosylcobalamin (Ado-cobalamin). Also synthesizes adenosylcobalamin 5'-phosphate from adenosylcobinamide-GDP and alpha-ribazole 5'-phosphate.</text>
</comment>
<evidence type="ECO:0000256" key="11">
    <source>
        <dbReference type="ARBA" id="ARBA00022842"/>
    </source>
</evidence>
<comment type="catalytic activity">
    <reaction evidence="18">
        <text>alpha-ribazole 5'-phosphate + adenosylcob(III)inamide-GDP = adenosylcob(III)alamin 5'-phosphate + GMP + H(+)</text>
        <dbReference type="Rhea" id="RHEA:23560"/>
        <dbReference type="ChEBI" id="CHEBI:15378"/>
        <dbReference type="ChEBI" id="CHEBI:57918"/>
        <dbReference type="ChEBI" id="CHEBI:58115"/>
        <dbReference type="ChEBI" id="CHEBI:60487"/>
        <dbReference type="ChEBI" id="CHEBI:60493"/>
        <dbReference type="EC" id="2.7.8.26"/>
    </reaction>
</comment>
<dbReference type="Proteomes" id="UP000807825">
    <property type="component" value="Unassembled WGS sequence"/>
</dbReference>
<evidence type="ECO:0000256" key="14">
    <source>
        <dbReference type="ARBA" id="ARBA00025228"/>
    </source>
</evidence>
<comment type="subcellular location">
    <subcellularLocation>
        <location evidence="2">Cell membrane</location>
        <topology evidence="2">Multi-pass membrane protein</topology>
    </subcellularLocation>
</comment>
<evidence type="ECO:0000256" key="8">
    <source>
        <dbReference type="ARBA" id="ARBA00022573"/>
    </source>
</evidence>
<evidence type="ECO:0000256" key="12">
    <source>
        <dbReference type="ARBA" id="ARBA00022989"/>
    </source>
</evidence>
<keyword evidence="9" id="KW-0808">Transferase</keyword>
<dbReference type="EMBL" id="JACRDE010000116">
    <property type="protein sequence ID" value="MBI5248615.1"/>
    <property type="molecule type" value="Genomic_DNA"/>
</dbReference>
<dbReference type="EC" id="2.7.8.26" evidence="5"/>
<gene>
    <name evidence="20" type="ORF">HY912_03900</name>
</gene>
<name>A0A9D6UY87_9BACT</name>
<dbReference type="GO" id="GO:0008818">
    <property type="term" value="F:cobalamin 5'-phosphate synthase activity"/>
    <property type="evidence" value="ECO:0007669"/>
    <property type="project" value="InterPro"/>
</dbReference>
<evidence type="ECO:0000256" key="9">
    <source>
        <dbReference type="ARBA" id="ARBA00022679"/>
    </source>
</evidence>
<evidence type="ECO:0000256" key="18">
    <source>
        <dbReference type="ARBA" id="ARBA00049504"/>
    </source>
</evidence>
<dbReference type="InterPro" id="IPR003805">
    <property type="entry name" value="CobS"/>
</dbReference>
<comment type="similarity">
    <text evidence="4">Belongs to the CobS family.</text>
</comment>
<evidence type="ECO:0000256" key="13">
    <source>
        <dbReference type="ARBA" id="ARBA00023136"/>
    </source>
</evidence>
<comment type="cofactor">
    <cofactor evidence="1">
        <name>Mg(2+)</name>
        <dbReference type="ChEBI" id="CHEBI:18420"/>
    </cofactor>
</comment>
<evidence type="ECO:0000256" key="10">
    <source>
        <dbReference type="ARBA" id="ARBA00022692"/>
    </source>
</evidence>
<protein>
    <recommendedName>
        <fullName evidence="6">Adenosylcobinamide-GDP ribazoletransferase</fullName>
        <ecNumber evidence="5">2.7.8.26</ecNumber>
    </recommendedName>
    <alternativeName>
        <fullName evidence="16">Cobalamin synthase</fullName>
    </alternativeName>
    <alternativeName>
        <fullName evidence="15">Cobalamin-5'-phosphate synthase</fullName>
    </alternativeName>
</protein>
<evidence type="ECO:0000313" key="21">
    <source>
        <dbReference type="Proteomes" id="UP000807825"/>
    </source>
</evidence>
<evidence type="ECO:0000256" key="1">
    <source>
        <dbReference type="ARBA" id="ARBA00001946"/>
    </source>
</evidence>
<keyword evidence="12 19" id="KW-1133">Transmembrane helix</keyword>
<feature type="transmembrane region" description="Helical" evidence="19">
    <location>
        <begin position="33"/>
        <end position="53"/>
    </location>
</feature>
<evidence type="ECO:0000313" key="20">
    <source>
        <dbReference type="EMBL" id="MBI5248615.1"/>
    </source>
</evidence>
<reference evidence="20" key="1">
    <citation type="submission" date="2020-07" db="EMBL/GenBank/DDBJ databases">
        <title>Huge and variable diversity of episymbiotic CPR bacteria and DPANN archaea in groundwater ecosystems.</title>
        <authorList>
            <person name="He C.Y."/>
            <person name="Keren R."/>
            <person name="Whittaker M."/>
            <person name="Farag I.F."/>
            <person name="Doudna J."/>
            <person name="Cate J.H.D."/>
            <person name="Banfield J.F."/>
        </authorList>
    </citation>
    <scope>NUCLEOTIDE SEQUENCE</scope>
    <source>
        <strain evidence="20">NC_groundwater_1664_Pr3_B-0.1um_52_9</strain>
    </source>
</reference>
<dbReference type="GO" id="GO:0009236">
    <property type="term" value="P:cobalamin biosynthetic process"/>
    <property type="evidence" value="ECO:0007669"/>
    <property type="project" value="UniProtKB-KW"/>
</dbReference>
<comment type="caution">
    <text evidence="20">The sequence shown here is derived from an EMBL/GenBank/DDBJ whole genome shotgun (WGS) entry which is preliminary data.</text>
</comment>
<evidence type="ECO:0000256" key="4">
    <source>
        <dbReference type="ARBA" id="ARBA00010561"/>
    </source>
</evidence>
<evidence type="ECO:0000256" key="6">
    <source>
        <dbReference type="ARBA" id="ARBA00015850"/>
    </source>
</evidence>
<dbReference type="HAMAP" id="MF_00719">
    <property type="entry name" value="CobS"/>
    <property type="match status" value="1"/>
</dbReference>
<accession>A0A9D6UY87</accession>
<comment type="pathway">
    <text evidence="3">Cofactor biosynthesis; adenosylcobalamin biosynthesis; adenosylcobalamin from cob(II)yrinate a,c-diamide: step 7/7.</text>
</comment>
<dbReference type="AlphaFoldDB" id="A0A9D6UY87"/>
<evidence type="ECO:0000256" key="5">
    <source>
        <dbReference type="ARBA" id="ARBA00013200"/>
    </source>
</evidence>
<evidence type="ECO:0000256" key="3">
    <source>
        <dbReference type="ARBA" id="ARBA00004663"/>
    </source>
</evidence>
<evidence type="ECO:0000256" key="19">
    <source>
        <dbReference type="SAM" id="Phobius"/>
    </source>
</evidence>
<feature type="transmembrane region" description="Helical" evidence="19">
    <location>
        <begin position="107"/>
        <end position="127"/>
    </location>
</feature>
<keyword evidence="11" id="KW-0460">Magnesium</keyword>
<comment type="catalytic activity">
    <reaction evidence="17">
        <text>alpha-ribazole + adenosylcob(III)inamide-GDP = adenosylcob(III)alamin + GMP + H(+)</text>
        <dbReference type="Rhea" id="RHEA:16049"/>
        <dbReference type="ChEBI" id="CHEBI:10329"/>
        <dbReference type="ChEBI" id="CHEBI:15378"/>
        <dbReference type="ChEBI" id="CHEBI:18408"/>
        <dbReference type="ChEBI" id="CHEBI:58115"/>
        <dbReference type="ChEBI" id="CHEBI:60487"/>
        <dbReference type="EC" id="2.7.8.26"/>
    </reaction>
</comment>
<evidence type="ECO:0000256" key="16">
    <source>
        <dbReference type="ARBA" id="ARBA00032853"/>
    </source>
</evidence>
<dbReference type="PANTHER" id="PTHR34148:SF1">
    <property type="entry name" value="ADENOSYLCOBINAMIDE-GDP RIBAZOLETRANSFERASE"/>
    <property type="match status" value="1"/>
</dbReference>
<dbReference type="GO" id="GO:0005886">
    <property type="term" value="C:plasma membrane"/>
    <property type="evidence" value="ECO:0007669"/>
    <property type="project" value="UniProtKB-SubCell"/>
</dbReference>
<organism evidence="20 21">
    <name type="scientific">Desulfomonile tiedjei</name>
    <dbReference type="NCBI Taxonomy" id="2358"/>
    <lineage>
        <taxon>Bacteria</taxon>
        <taxon>Pseudomonadati</taxon>
        <taxon>Thermodesulfobacteriota</taxon>
        <taxon>Desulfomonilia</taxon>
        <taxon>Desulfomonilales</taxon>
        <taxon>Desulfomonilaceae</taxon>
        <taxon>Desulfomonile</taxon>
    </lineage>
</organism>
<dbReference type="Pfam" id="PF02654">
    <property type="entry name" value="CobS"/>
    <property type="match status" value="1"/>
</dbReference>
<feature type="transmembrane region" description="Helical" evidence="19">
    <location>
        <begin position="59"/>
        <end position="79"/>
    </location>
</feature>
<proteinExistence type="inferred from homology"/>
<keyword evidence="7" id="KW-1003">Cell membrane</keyword>
<evidence type="ECO:0000256" key="7">
    <source>
        <dbReference type="ARBA" id="ARBA00022475"/>
    </source>
</evidence>
<dbReference type="GO" id="GO:0051073">
    <property type="term" value="F:adenosylcobinamide-GDP ribazoletransferase activity"/>
    <property type="evidence" value="ECO:0007669"/>
    <property type="project" value="UniProtKB-EC"/>
</dbReference>
<evidence type="ECO:0000256" key="2">
    <source>
        <dbReference type="ARBA" id="ARBA00004651"/>
    </source>
</evidence>
<keyword evidence="10 19" id="KW-0812">Transmembrane</keyword>
<keyword evidence="8" id="KW-0169">Cobalamin biosynthesis</keyword>
<keyword evidence="13 19" id="KW-0472">Membrane</keyword>